<evidence type="ECO:0000256" key="2">
    <source>
        <dbReference type="PROSITE-ProRule" id="PRU00335"/>
    </source>
</evidence>
<dbReference type="SUPFAM" id="SSF46689">
    <property type="entry name" value="Homeodomain-like"/>
    <property type="match status" value="1"/>
</dbReference>
<name>A0A419UZM8_9BACL</name>
<dbReference type="InterPro" id="IPR009057">
    <property type="entry name" value="Homeodomain-like_sf"/>
</dbReference>
<dbReference type="RefSeq" id="WP_120193711.1">
    <property type="nucleotide sequence ID" value="NZ_RAPK01000010.1"/>
</dbReference>
<evidence type="ECO:0000256" key="1">
    <source>
        <dbReference type="ARBA" id="ARBA00023125"/>
    </source>
</evidence>
<dbReference type="AlphaFoldDB" id="A0A419UZM8"/>
<dbReference type="GO" id="GO:0006355">
    <property type="term" value="P:regulation of DNA-templated transcription"/>
    <property type="evidence" value="ECO:0007669"/>
    <property type="project" value="UniProtKB-ARBA"/>
</dbReference>
<proteinExistence type="predicted"/>
<sequence>MTKEKKQFILNKSMHLFSERGFYKTSVQDIAEACRMSKASIYKYFENKEDILLNIATHNRDQMIASSEAIQMDTSLTPREAFKAKVMEEIRGFIGKREFIYMLQQAKPQQSQRVNELMNQSYGILLNWHKNMLLEGFGSDVQSNIWDVTILFKGFTREITLLLDKKKEEDVDYEAIAEFVASSIEAVIASGKTRKPLFSAEYMAPFIEDGETDQHQPFEKRWNNSLLELQAAVKTKLPEEKHDYFQQAVRQLREEVGRTHVNAIIVDALFSHLRQQNEIEKEAVHAERIYRSEH</sequence>
<dbReference type="Pfam" id="PF00440">
    <property type="entry name" value="TetR_N"/>
    <property type="match status" value="1"/>
</dbReference>
<feature type="DNA-binding region" description="H-T-H motif" evidence="2">
    <location>
        <begin position="26"/>
        <end position="45"/>
    </location>
</feature>
<reference evidence="4 5" key="1">
    <citation type="submission" date="2018-09" db="EMBL/GenBank/DDBJ databases">
        <title>Genomic Encyclopedia of Archaeal and Bacterial Type Strains, Phase II (KMG-II): from individual species to whole genera.</title>
        <authorList>
            <person name="Goeker M."/>
        </authorList>
    </citation>
    <scope>NUCLEOTIDE SEQUENCE [LARGE SCALE GENOMIC DNA]</scope>
    <source>
        <strain evidence="4 5">DSM 17008</strain>
    </source>
</reference>
<dbReference type="PRINTS" id="PR00455">
    <property type="entry name" value="HTHTETR"/>
</dbReference>
<keyword evidence="5" id="KW-1185">Reference proteome</keyword>
<dbReference type="InterPro" id="IPR001647">
    <property type="entry name" value="HTH_TetR"/>
</dbReference>
<dbReference type="EMBL" id="RAPK01000010">
    <property type="protein sequence ID" value="RKD71156.1"/>
    <property type="molecule type" value="Genomic_DNA"/>
</dbReference>
<dbReference type="InterPro" id="IPR050109">
    <property type="entry name" value="HTH-type_TetR-like_transc_reg"/>
</dbReference>
<feature type="domain" description="HTH tetR-type" evidence="3">
    <location>
        <begin position="3"/>
        <end position="63"/>
    </location>
</feature>
<evidence type="ECO:0000313" key="4">
    <source>
        <dbReference type="EMBL" id="RKD71156.1"/>
    </source>
</evidence>
<dbReference type="OrthoDB" id="9812993at2"/>
<dbReference type="PANTHER" id="PTHR30055">
    <property type="entry name" value="HTH-TYPE TRANSCRIPTIONAL REGULATOR RUTR"/>
    <property type="match status" value="1"/>
</dbReference>
<keyword evidence="1 2" id="KW-0238">DNA-binding</keyword>
<gene>
    <name evidence="4" type="ORF">ATL39_2550</name>
</gene>
<dbReference type="PROSITE" id="PS50977">
    <property type="entry name" value="HTH_TETR_2"/>
    <property type="match status" value="1"/>
</dbReference>
<protein>
    <submittedName>
        <fullName evidence="4">TetR family transcriptional regulator</fullName>
    </submittedName>
</protein>
<organism evidence="4 5">
    <name type="scientific">Sinobaca qinghaiensis</name>
    <dbReference type="NCBI Taxonomy" id="342944"/>
    <lineage>
        <taxon>Bacteria</taxon>
        <taxon>Bacillati</taxon>
        <taxon>Bacillota</taxon>
        <taxon>Bacilli</taxon>
        <taxon>Bacillales</taxon>
        <taxon>Sporolactobacillaceae</taxon>
        <taxon>Sinobaca</taxon>
    </lineage>
</organism>
<dbReference type="GO" id="GO:0003677">
    <property type="term" value="F:DNA binding"/>
    <property type="evidence" value="ECO:0007669"/>
    <property type="project" value="UniProtKB-UniRule"/>
</dbReference>
<dbReference type="PANTHER" id="PTHR30055:SF232">
    <property type="entry name" value="TRANSCRIPTIONAL REGULATOR, TETR FAMILY"/>
    <property type="match status" value="1"/>
</dbReference>
<accession>A0A419UZM8</accession>
<dbReference type="Gene3D" id="1.10.357.10">
    <property type="entry name" value="Tetracycline Repressor, domain 2"/>
    <property type="match status" value="1"/>
</dbReference>
<comment type="caution">
    <text evidence="4">The sequence shown here is derived from an EMBL/GenBank/DDBJ whole genome shotgun (WGS) entry which is preliminary data.</text>
</comment>
<evidence type="ECO:0000313" key="5">
    <source>
        <dbReference type="Proteomes" id="UP000285120"/>
    </source>
</evidence>
<dbReference type="Proteomes" id="UP000285120">
    <property type="component" value="Unassembled WGS sequence"/>
</dbReference>
<evidence type="ECO:0000259" key="3">
    <source>
        <dbReference type="PROSITE" id="PS50977"/>
    </source>
</evidence>